<proteinExistence type="predicted"/>
<organism evidence="1 2">
    <name type="scientific">Dibothriocephalus latus</name>
    <name type="common">Fish tapeworm</name>
    <name type="synonym">Diphyllobothrium latum</name>
    <dbReference type="NCBI Taxonomy" id="60516"/>
    <lineage>
        <taxon>Eukaryota</taxon>
        <taxon>Metazoa</taxon>
        <taxon>Spiralia</taxon>
        <taxon>Lophotrochozoa</taxon>
        <taxon>Platyhelminthes</taxon>
        <taxon>Cestoda</taxon>
        <taxon>Eucestoda</taxon>
        <taxon>Diphyllobothriidea</taxon>
        <taxon>Diphyllobothriidae</taxon>
        <taxon>Dibothriocephalus</taxon>
    </lineage>
</organism>
<evidence type="ECO:0000313" key="1">
    <source>
        <dbReference type="EMBL" id="VDN39725.1"/>
    </source>
</evidence>
<evidence type="ECO:0000313" key="2">
    <source>
        <dbReference type="Proteomes" id="UP000281553"/>
    </source>
</evidence>
<sequence length="124" mass="13744">MSELQHLPRALFAYFAVFVREHEREKFSQLCKGLTGLPVQDTQAGSEGNTVPSSGQIPALAELLSVCPRCQKRPIENPLRAPCSHCCCFTCWRDIIEKVSTCDSLGGFAESRSRCICSGRQTFC</sequence>
<name>A0A3P7NB44_DIBLA</name>
<dbReference type="AlphaFoldDB" id="A0A3P7NB44"/>
<dbReference type="EMBL" id="UYRU01096396">
    <property type="protein sequence ID" value="VDN39725.1"/>
    <property type="molecule type" value="Genomic_DNA"/>
</dbReference>
<dbReference type="Proteomes" id="UP000281553">
    <property type="component" value="Unassembled WGS sequence"/>
</dbReference>
<keyword evidence="2" id="KW-1185">Reference proteome</keyword>
<gene>
    <name evidence="1" type="ORF">DILT_LOCUS17990</name>
</gene>
<accession>A0A3P7NB44</accession>
<reference evidence="1 2" key="1">
    <citation type="submission" date="2018-11" db="EMBL/GenBank/DDBJ databases">
        <authorList>
            <consortium name="Pathogen Informatics"/>
        </authorList>
    </citation>
    <scope>NUCLEOTIDE SEQUENCE [LARGE SCALE GENOMIC DNA]</scope>
</reference>
<protein>
    <submittedName>
        <fullName evidence="1">Uncharacterized protein</fullName>
    </submittedName>
</protein>